<evidence type="ECO:0000313" key="1">
    <source>
        <dbReference type="EMBL" id="EGF90470.1"/>
    </source>
</evidence>
<dbReference type="HOGENOM" id="CLU_3114110_0_0_5"/>
<evidence type="ECO:0000313" key="2">
    <source>
        <dbReference type="Proteomes" id="UP000006512"/>
    </source>
</evidence>
<protein>
    <submittedName>
        <fullName evidence="1">Uncharacterized protein</fullName>
    </submittedName>
</protein>
<gene>
    <name evidence="1" type="ORF">ABI_34920</name>
</gene>
<dbReference type="AlphaFoldDB" id="F4QQI3"/>
<name>F4QQI3_9CAUL</name>
<sequence length="50" mass="5681">MFTTNVEFGRFSQRGNVFLGYPKAAPKMGYLHHLARLDGVPVFHTLEESL</sequence>
<dbReference type="Gene3D" id="3.40.50.450">
    <property type="match status" value="1"/>
</dbReference>
<keyword evidence="2" id="KW-1185">Reference proteome</keyword>
<dbReference type="EMBL" id="GL883079">
    <property type="protein sequence ID" value="EGF90470.1"/>
    <property type="molecule type" value="Genomic_DNA"/>
</dbReference>
<organism evidence="1 2">
    <name type="scientific">Asticcacaulis biprosthecium C19</name>
    <dbReference type="NCBI Taxonomy" id="715226"/>
    <lineage>
        <taxon>Bacteria</taxon>
        <taxon>Pseudomonadati</taxon>
        <taxon>Pseudomonadota</taxon>
        <taxon>Alphaproteobacteria</taxon>
        <taxon>Caulobacterales</taxon>
        <taxon>Caulobacteraceae</taxon>
        <taxon>Asticcacaulis</taxon>
    </lineage>
</organism>
<reference evidence="2" key="1">
    <citation type="submission" date="2011-03" db="EMBL/GenBank/DDBJ databases">
        <title>Draft genome sequence of Brevundimonas diminuta.</title>
        <authorList>
            <person name="Brown P.J.B."/>
            <person name="Buechlein A."/>
            <person name="Hemmerich C."/>
            <person name="Brun Y.V."/>
        </authorList>
    </citation>
    <scope>NUCLEOTIDE SEQUENCE [LARGE SCALE GENOMIC DNA]</scope>
    <source>
        <strain evidence="2">C19</strain>
    </source>
</reference>
<accession>F4QQI3</accession>
<proteinExistence type="predicted"/>
<dbReference type="Proteomes" id="UP000006512">
    <property type="component" value="Unassembled WGS sequence"/>
</dbReference>